<keyword evidence="3" id="KW-1185">Reference proteome</keyword>
<protein>
    <submittedName>
        <fullName evidence="2">Uncharacterized protein</fullName>
    </submittedName>
</protein>
<feature type="compositionally biased region" description="Low complexity" evidence="1">
    <location>
        <begin position="29"/>
        <end position="39"/>
    </location>
</feature>
<comment type="caution">
    <text evidence="2">The sequence shown here is derived from an EMBL/GenBank/DDBJ whole genome shotgun (WGS) entry which is preliminary data.</text>
</comment>
<dbReference type="AlphaFoldDB" id="A0AAV7WRU0"/>
<evidence type="ECO:0000256" key="1">
    <source>
        <dbReference type="SAM" id="MobiDB-lite"/>
    </source>
</evidence>
<organism evidence="2 3">
    <name type="scientific">Pleurodeles waltl</name>
    <name type="common">Iberian ribbed newt</name>
    <dbReference type="NCBI Taxonomy" id="8319"/>
    <lineage>
        <taxon>Eukaryota</taxon>
        <taxon>Metazoa</taxon>
        <taxon>Chordata</taxon>
        <taxon>Craniata</taxon>
        <taxon>Vertebrata</taxon>
        <taxon>Euteleostomi</taxon>
        <taxon>Amphibia</taxon>
        <taxon>Batrachia</taxon>
        <taxon>Caudata</taxon>
        <taxon>Salamandroidea</taxon>
        <taxon>Salamandridae</taxon>
        <taxon>Pleurodelinae</taxon>
        <taxon>Pleurodeles</taxon>
    </lineage>
</organism>
<gene>
    <name evidence="2" type="ORF">NDU88_003010</name>
</gene>
<dbReference type="EMBL" id="JANPWB010000001">
    <property type="protein sequence ID" value="KAJ1215401.1"/>
    <property type="molecule type" value="Genomic_DNA"/>
</dbReference>
<sequence length="67" mass="7411">MHGEDPGPILGLRPRRVLTTACGRRKGLLRAPRPLTRAAAPPPPGRETLRLPLRFSREAPQWPAAQQ</sequence>
<reference evidence="2" key="1">
    <citation type="journal article" date="2022" name="bioRxiv">
        <title>Sequencing and chromosome-scale assembly of the giantPleurodeles waltlgenome.</title>
        <authorList>
            <person name="Brown T."/>
            <person name="Elewa A."/>
            <person name="Iarovenko S."/>
            <person name="Subramanian E."/>
            <person name="Araus A.J."/>
            <person name="Petzold A."/>
            <person name="Susuki M."/>
            <person name="Suzuki K.-i.T."/>
            <person name="Hayashi T."/>
            <person name="Toyoda A."/>
            <person name="Oliveira C."/>
            <person name="Osipova E."/>
            <person name="Leigh N.D."/>
            <person name="Simon A."/>
            <person name="Yun M.H."/>
        </authorList>
    </citation>
    <scope>NUCLEOTIDE SEQUENCE</scope>
    <source>
        <strain evidence="2">20211129_DDA</strain>
        <tissue evidence="2">Liver</tissue>
    </source>
</reference>
<name>A0AAV7WRU0_PLEWA</name>
<evidence type="ECO:0000313" key="3">
    <source>
        <dbReference type="Proteomes" id="UP001066276"/>
    </source>
</evidence>
<accession>A0AAV7WRU0</accession>
<dbReference type="Proteomes" id="UP001066276">
    <property type="component" value="Chromosome 1_1"/>
</dbReference>
<feature type="region of interest" description="Disordered" evidence="1">
    <location>
        <begin position="28"/>
        <end position="48"/>
    </location>
</feature>
<proteinExistence type="predicted"/>
<evidence type="ECO:0000313" key="2">
    <source>
        <dbReference type="EMBL" id="KAJ1215401.1"/>
    </source>
</evidence>